<dbReference type="Pfam" id="PF07617">
    <property type="entry name" value="DUF1579"/>
    <property type="match status" value="1"/>
</dbReference>
<protein>
    <submittedName>
        <fullName evidence="1">Uncharacterized protein DUF1579</fullName>
    </submittedName>
</protein>
<dbReference type="EMBL" id="RJKX01000016">
    <property type="protein sequence ID" value="ROP83480.1"/>
    <property type="molecule type" value="Genomic_DNA"/>
</dbReference>
<dbReference type="OrthoDB" id="512336at2"/>
<evidence type="ECO:0000313" key="2">
    <source>
        <dbReference type="Proteomes" id="UP000278222"/>
    </source>
</evidence>
<proteinExistence type="predicted"/>
<gene>
    <name evidence="1" type="ORF">EDC65_4127</name>
</gene>
<dbReference type="Proteomes" id="UP000278222">
    <property type="component" value="Unassembled WGS sequence"/>
</dbReference>
<reference evidence="1 2" key="1">
    <citation type="submission" date="2018-11" db="EMBL/GenBank/DDBJ databases">
        <title>Genomic Encyclopedia of Type Strains, Phase IV (KMG-IV): sequencing the most valuable type-strain genomes for metagenomic binning, comparative biology and taxonomic classification.</title>
        <authorList>
            <person name="Goeker M."/>
        </authorList>
    </citation>
    <scope>NUCLEOTIDE SEQUENCE [LARGE SCALE GENOMIC DNA]</scope>
    <source>
        <strain evidence="1 2">DSM 5900</strain>
    </source>
</reference>
<dbReference type="RefSeq" id="WP_123693108.1">
    <property type="nucleotide sequence ID" value="NZ_AP019700.1"/>
</dbReference>
<sequence>MMGKPQEEHRWLEQLVGEWTGEGDCSMGPDQPPVKNQFTETVRSIQGMWVMGEGKGEMPDGSGPTTTIITLGFDPAKGKFVGTFIGSMMTNLWVYEGTLDADRRVLTLHATGPNFADMTKTASYQDIVEMIDADHRVLRSLMQGDDGQWVPIMTAHYHRKK</sequence>
<comment type="caution">
    <text evidence="1">The sequence shown here is derived from an EMBL/GenBank/DDBJ whole genome shotgun (WGS) entry which is preliminary data.</text>
</comment>
<name>A0A3N1KY19_9PROT</name>
<organism evidence="1 2">
    <name type="scientific">Stella humosa</name>
    <dbReference type="NCBI Taxonomy" id="94"/>
    <lineage>
        <taxon>Bacteria</taxon>
        <taxon>Pseudomonadati</taxon>
        <taxon>Pseudomonadota</taxon>
        <taxon>Alphaproteobacteria</taxon>
        <taxon>Rhodospirillales</taxon>
        <taxon>Stellaceae</taxon>
        <taxon>Stella</taxon>
    </lineage>
</organism>
<evidence type="ECO:0000313" key="1">
    <source>
        <dbReference type="EMBL" id="ROP83480.1"/>
    </source>
</evidence>
<keyword evidence="2" id="KW-1185">Reference proteome</keyword>
<accession>A0A3N1KY19</accession>
<dbReference type="AlphaFoldDB" id="A0A3N1KY19"/>
<dbReference type="InterPro" id="IPR011473">
    <property type="entry name" value="DUF1579"/>
</dbReference>